<dbReference type="InterPro" id="IPR036366">
    <property type="entry name" value="PGBDSf"/>
</dbReference>
<dbReference type="InterPro" id="IPR011330">
    <property type="entry name" value="Glyco_hydro/deAcase_b/a-brl"/>
</dbReference>
<proteinExistence type="predicted"/>
<comment type="caution">
    <text evidence="3">The sequence shown here is derived from an EMBL/GenBank/DDBJ whole genome shotgun (WGS) entry which is preliminary data.</text>
</comment>
<dbReference type="InterPro" id="IPR036779">
    <property type="entry name" value="LysM_dom_sf"/>
</dbReference>
<dbReference type="Proteomes" id="UP000241848">
    <property type="component" value="Unassembled WGS sequence"/>
</dbReference>
<feature type="domain" description="Peptidoglycan binding-like" evidence="2">
    <location>
        <begin position="103"/>
        <end position="156"/>
    </location>
</feature>
<gene>
    <name evidence="3" type="ORF">C7B45_09655</name>
</gene>
<dbReference type="Gene3D" id="1.10.101.10">
    <property type="entry name" value="PGBD-like superfamily/PGBD"/>
    <property type="match status" value="1"/>
</dbReference>
<evidence type="ECO:0000259" key="2">
    <source>
        <dbReference type="Pfam" id="PF01471"/>
    </source>
</evidence>
<dbReference type="InterPro" id="IPR002477">
    <property type="entry name" value="Peptidoglycan-bd-like"/>
</dbReference>
<accession>A0A2T2WHM5</accession>
<dbReference type="EMBL" id="PXYV01000028">
    <property type="protein sequence ID" value="PSR21738.1"/>
    <property type="molecule type" value="Genomic_DNA"/>
</dbReference>
<protein>
    <recommendedName>
        <fullName evidence="2">Peptidoglycan binding-like domain-containing protein</fullName>
    </recommendedName>
</protein>
<dbReference type="SUPFAM" id="SSF47090">
    <property type="entry name" value="PGBD-like"/>
    <property type="match status" value="1"/>
</dbReference>
<feature type="region of interest" description="Disordered" evidence="1">
    <location>
        <begin position="220"/>
        <end position="250"/>
    </location>
</feature>
<reference evidence="3 4" key="1">
    <citation type="journal article" date="2014" name="BMC Genomics">
        <title>Comparison of environmental and isolate Sulfobacillus genomes reveals diverse carbon, sulfur, nitrogen, and hydrogen metabolisms.</title>
        <authorList>
            <person name="Justice N.B."/>
            <person name="Norman A."/>
            <person name="Brown C.T."/>
            <person name="Singh A."/>
            <person name="Thomas B.C."/>
            <person name="Banfield J.F."/>
        </authorList>
    </citation>
    <scope>NUCLEOTIDE SEQUENCE [LARGE SCALE GENOMIC DNA]</scope>
    <source>
        <strain evidence="3">AMDSBA3</strain>
    </source>
</reference>
<dbReference type="GO" id="GO:0005975">
    <property type="term" value="P:carbohydrate metabolic process"/>
    <property type="evidence" value="ECO:0007669"/>
    <property type="project" value="InterPro"/>
</dbReference>
<dbReference type="AlphaFoldDB" id="A0A2T2WHM5"/>
<organism evidence="3 4">
    <name type="scientific">Sulfobacillus acidophilus</name>
    <dbReference type="NCBI Taxonomy" id="53633"/>
    <lineage>
        <taxon>Bacteria</taxon>
        <taxon>Bacillati</taxon>
        <taxon>Bacillota</taxon>
        <taxon>Clostridia</taxon>
        <taxon>Eubacteriales</taxon>
        <taxon>Clostridiales Family XVII. Incertae Sedis</taxon>
        <taxon>Sulfobacillus</taxon>
    </lineage>
</organism>
<name>A0A2T2WHM5_9FIRM</name>
<evidence type="ECO:0000313" key="4">
    <source>
        <dbReference type="Proteomes" id="UP000241848"/>
    </source>
</evidence>
<dbReference type="SUPFAM" id="SSF54106">
    <property type="entry name" value="LysM domain"/>
    <property type="match status" value="1"/>
</dbReference>
<dbReference type="SUPFAM" id="SSF88713">
    <property type="entry name" value="Glycoside hydrolase/deacetylase"/>
    <property type="match status" value="1"/>
</dbReference>
<evidence type="ECO:0000256" key="1">
    <source>
        <dbReference type="SAM" id="MobiDB-lite"/>
    </source>
</evidence>
<evidence type="ECO:0000313" key="3">
    <source>
        <dbReference type="EMBL" id="PSR21738.1"/>
    </source>
</evidence>
<dbReference type="InterPro" id="IPR036365">
    <property type="entry name" value="PGBD-like_sf"/>
</dbReference>
<dbReference type="Pfam" id="PF01471">
    <property type="entry name" value="PG_binding_1"/>
    <property type="match status" value="1"/>
</dbReference>
<sequence length="436" mass="46331">MHMTVNLWHSVGTLLSMALLTSGGGTHQVLNTNKPGYTVAQVQADLGVLGFSPGPITGRLSESVWQSLDVYASTFGLKSSQNFSSQLSDFLNRMGTVPQSAHGPVIEAVEQDLKMLGIYQGPLRSRWSVRLADAVLTLQREMGLPGTGTLTSTTLTDLAHLAAVSVTAHHHWTYYAQPGDTLLELALAAHLSYSGFARANNAHGTELFVGQLVHWATNSAPGPKGHVKPVRQEPKPTAPPPPSASHGNGGGVLANLKPISDLILVNPNAAQATAIISAEQAVTDRIDVAVSGQWALMHPTLVKELAGLGNGLAIDGYSGVDLNLLPMWGVQQELSWARKVVTAETGTAPTFLFTLDDPSDMVVRVASETALIPIAADEIVTGTQTGPATKALAQALLNHSEETIATSAPVDWSALFQYLDQHQFVFETLRQIWAGQ</sequence>